<evidence type="ECO:0000313" key="3">
    <source>
        <dbReference type="Proteomes" id="UP000295511"/>
    </source>
</evidence>
<gene>
    <name evidence="2" type="ORF">E1809_14070</name>
</gene>
<proteinExistence type="predicted"/>
<feature type="compositionally biased region" description="Low complexity" evidence="1">
    <location>
        <begin position="9"/>
        <end position="20"/>
    </location>
</feature>
<dbReference type="OrthoDB" id="4943683at2"/>
<name>A0A4R5KHJ2_9MICC</name>
<dbReference type="Proteomes" id="UP000295511">
    <property type="component" value="Unassembled WGS sequence"/>
</dbReference>
<evidence type="ECO:0000256" key="1">
    <source>
        <dbReference type="SAM" id="MobiDB-lite"/>
    </source>
</evidence>
<keyword evidence="3" id="KW-1185">Reference proteome</keyword>
<organism evidence="2 3">
    <name type="scientific">Arthrobacter terricola</name>
    <dbReference type="NCBI Taxonomy" id="2547396"/>
    <lineage>
        <taxon>Bacteria</taxon>
        <taxon>Bacillati</taxon>
        <taxon>Actinomycetota</taxon>
        <taxon>Actinomycetes</taxon>
        <taxon>Micrococcales</taxon>
        <taxon>Micrococcaceae</taxon>
        <taxon>Arthrobacter</taxon>
    </lineage>
</organism>
<dbReference type="RefSeq" id="WP_133204870.1">
    <property type="nucleotide sequence ID" value="NZ_SMRU01000016.1"/>
</dbReference>
<dbReference type="EMBL" id="SMRU01000016">
    <property type="protein sequence ID" value="TDF94218.1"/>
    <property type="molecule type" value="Genomic_DNA"/>
</dbReference>
<dbReference type="AlphaFoldDB" id="A0A4R5KHJ2"/>
<evidence type="ECO:0000313" key="2">
    <source>
        <dbReference type="EMBL" id="TDF94218.1"/>
    </source>
</evidence>
<sequence>MSTQPDVNPQEAAAFEQQPADGRPARPEYDLRAVYVPQSGLFRDDEGREFFVTAVEFWEHATVVSLCWKRRPMVGQGSPPLLVTDEKDHVLGVKRIWNVGARSIQHYEPMPPSARSLTVLIERRNGPQELFSCRTPPAKKEPMM</sequence>
<accession>A0A4R5KHJ2</accession>
<comment type="caution">
    <text evidence="2">The sequence shown here is derived from an EMBL/GenBank/DDBJ whole genome shotgun (WGS) entry which is preliminary data.</text>
</comment>
<protein>
    <submittedName>
        <fullName evidence="2">Uncharacterized protein</fullName>
    </submittedName>
</protein>
<reference evidence="2 3" key="1">
    <citation type="submission" date="2019-03" db="EMBL/GenBank/DDBJ databases">
        <title>Whole genome sequence of Arthrobacter sp JH1-1.</title>
        <authorList>
            <person name="Trinh H.N."/>
        </authorList>
    </citation>
    <scope>NUCLEOTIDE SEQUENCE [LARGE SCALE GENOMIC DNA]</scope>
    <source>
        <strain evidence="2 3">JH1-1</strain>
    </source>
</reference>
<feature type="region of interest" description="Disordered" evidence="1">
    <location>
        <begin position="1"/>
        <end position="29"/>
    </location>
</feature>